<dbReference type="Proteomes" id="UP000028878">
    <property type="component" value="Unassembled WGS sequence"/>
</dbReference>
<evidence type="ECO:0000313" key="3">
    <source>
        <dbReference type="Proteomes" id="UP000028878"/>
    </source>
</evidence>
<dbReference type="RefSeq" id="WP_009518029.1">
    <property type="nucleotide sequence ID" value="NZ_CCAE010000012.1"/>
</dbReference>
<sequence length="219" mass="24719">MSRHVFIDNSNIIWGAQRAAATLEPDAVWLAVRIYWRNLFQLVERPGKVITRVLAGSVVGGNDQLWDYAHRQGYDTKLLKQVERYDGRLGEQAVDEMLILQISNALLDFDPPQTLVLVTGDGKETEFGNSFSRQVERALKRGWEVEVWSWEDQLSSRFGHLRSAAGRRPKICLLDPHWRQITFTKAGSYKVNGSQVNVGGRVVAPLPPEEPQRPVVAAS</sequence>
<dbReference type="GO" id="GO:0004540">
    <property type="term" value="F:RNA nuclease activity"/>
    <property type="evidence" value="ECO:0007669"/>
    <property type="project" value="InterPro"/>
</dbReference>
<name>A0A1L1PSM5_HYDIT</name>
<dbReference type="CDD" id="cd18724">
    <property type="entry name" value="PIN_LabA-like"/>
    <property type="match status" value="1"/>
</dbReference>
<dbReference type="AlphaFoldDB" id="A0A1L1PSM5"/>
<feature type="domain" description="NYN" evidence="1">
    <location>
        <begin position="5"/>
        <end position="155"/>
    </location>
</feature>
<accession>A0A1L1PSM5</accession>
<evidence type="ECO:0000259" key="1">
    <source>
        <dbReference type="Pfam" id="PF01936"/>
    </source>
</evidence>
<dbReference type="Pfam" id="PF01936">
    <property type="entry name" value="NYN"/>
    <property type="match status" value="1"/>
</dbReference>
<proteinExistence type="predicted"/>
<dbReference type="InterPro" id="IPR021139">
    <property type="entry name" value="NYN"/>
</dbReference>
<keyword evidence="3" id="KW-1185">Reference proteome</keyword>
<evidence type="ECO:0000313" key="2">
    <source>
        <dbReference type="EMBL" id="CDN87591.1"/>
    </source>
</evidence>
<dbReference type="EMBL" id="CCAE010000012">
    <property type="protein sequence ID" value="CDN87591.1"/>
    <property type="molecule type" value="Genomic_DNA"/>
</dbReference>
<reference evidence="3" key="1">
    <citation type="submission" date="2014-11" db="EMBL/GenBank/DDBJ databases">
        <title>Draft genome sequence of Hydrogenophaga intermedia S1.</title>
        <authorList>
            <person name="Gan H.M."/>
            <person name="Chew T.H."/>
            <person name="Stolz A."/>
        </authorList>
    </citation>
    <scope>NUCLEOTIDE SEQUENCE [LARGE SCALE GENOMIC DNA]</scope>
    <source>
        <strain evidence="3">S1</strain>
    </source>
</reference>
<dbReference type="Gene3D" id="3.40.50.1010">
    <property type="entry name" value="5'-nuclease"/>
    <property type="match status" value="1"/>
</dbReference>
<protein>
    <submittedName>
        <fullName evidence="2">NYN domain protein</fullName>
    </submittedName>
</protein>
<gene>
    <name evidence="2" type="ORF">BN948_02013</name>
</gene>
<organism evidence="2 3">
    <name type="scientific">Hydrogenophaga intermedia</name>
    <dbReference type="NCBI Taxonomy" id="65786"/>
    <lineage>
        <taxon>Bacteria</taxon>
        <taxon>Pseudomonadati</taxon>
        <taxon>Pseudomonadota</taxon>
        <taxon>Betaproteobacteria</taxon>
        <taxon>Burkholderiales</taxon>
        <taxon>Comamonadaceae</taxon>
        <taxon>Hydrogenophaga</taxon>
    </lineage>
</organism>